<keyword evidence="2" id="KW-0407">Ion channel</keyword>
<evidence type="ECO:0000256" key="1">
    <source>
        <dbReference type="ARBA" id="ARBA00023286"/>
    </source>
</evidence>
<gene>
    <name evidence="5" type="ORF">Tsubulata_040250</name>
</gene>
<keyword evidence="3" id="KW-0812">Transmembrane</keyword>
<keyword evidence="1" id="KW-1071">Ligand-gated ion channel</keyword>
<sequence>MAGYDKDDVPMLREGNVSSRFQAFVSRNRSASFSVRMNSSDDYDTEANLVGYTGPLRSKRKDPLIQMSGPLHINRKPLSLHNVLYGDAKGWAKRLKNRIDQYIPEDNRCIAFDWSMAKVNVVLRSITDIMLAYVARESRVVGTGELVVDPKKIAWHYLRGFLFVDLFNVLPLPQRVGQCLRDTCHNSNIMDNCKRLIDCEYESTFRNSPPRELWKQNEDVIACFQKDGPFDYGVYGKAVNLTTKHITQIGTLAGNQEPSYFVWEIVFTMLIVAQGLLVFAFLIGNMQNFLQALGRRRLEMSLRQRDVEQWMSWRRFPLELRRKVREAERYNWAATRGVDEKRLMEDLSEDLQREIRRHLFEFVKKHVLDSICGRLRPNIYLKESEILSQGCPVEKMVFIVRGKLESIGQDRNVVPLGEGNVCGEELLIWCLENSATSKVGKKINAREQQLICSRTVRCLTNVEAFSLKAADLEEITSTFTRSLRNPRKMAGYEKDEVPMLSDTHPQLLDEHVDSRFQAFASRNRSASISIPMNSLESYETETNLVGYTGPLRSERKAPLVQMSGPLYINSKAGSLYQPNNGVTGWKTEEAKAEKYPSFGGIDNNRTRNDKYSANNEHLLRSGQLGMCNDPYCTTCPTYYHFKASPQKNSLSSSIFDPKFHNGLYDDAKGWARRLKKVVDPYIPGVMNPHAKDVQRWNKFFVISCLVAIFVDPLFFFLLSVRQDNKCIVIDWTMTKAIVVFRSLTDAVYLLNILLQQLEQILPKTFSEQQFLYSTFPDCLGSCLFSLRVNQCLRDACRSTGTTECMQFIDCGQGVNASDLGSSALRTSWKQNENATACFDENGSFPYGIYVNAVNLTSKDVVTRYVYSLFWGFQNFLQALGRRRLEMSLRRRDVEQWMSHRRLPQELRRKVLEAERYYWAATRGVWIFNLMDEHVLDSICERLKQNIYIKGSEILYHGGLVDKMTFIVRGKMESIGADGTVVPLTEGNVCGEELLTWCLEHSSVSKDAKKIKFPGQRLVSSRTVRCLTNVEAFSLRAADLEEVTSIFARSLRNPRVQGAIRYESPYWRAIAATRIQVAWRYRQKRLKRTETSQRNNSI</sequence>
<feature type="domain" description="Cyclic nucleotide-binding" evidence="4">
    <location>
        <begin position="359"/>
        <end position="436"/>
    </location>
</feature>
<keyword evidence="6" id="KW-1185">Reference proteome</keyword>
<keyword evidence="3" id="KW-1133">Transmembrane helix</keyword>
<evidence type="ECO:0000313" key="5">
    <source>
        <dbReference type="EMBL" id="KAJ4838571.1"/>
    </source>
</evidence>
<dbReference type="EMBL" id="JAKUCV010003520">
    <property type="protein sequence ID" value="KAJ4838571.1"/>
    <property type="molecule type" value="Genomic_DNA"/>
</dbReference>
<dbReference type="Gene3D" id="1.10.287.630">
    <property type="entry name" value="Helix hairpin bin"/>
    <property type="match status" value="1"/>
</dbReference>
<dbReference type="AlphaFoldDB" id="A0A9Q0FVX0"/>
<name>A0A9Q0FVX0_9ROSI</name>
<dbReference type="OrthoDB" id="421226at2759"/>
<dbReference type="PANTHER" id="PTHR45651:SF11">
    <property type="entry name" value="CYCLIC NUCLEOTIDE-GATED ION CHANNEL 20, CHLOROPLASTIC-RELATED"/>
    <property type="match status" value="1"/>
</dbReference>
<dbReference type="CDD" id="cd00038">
    <property type="entry name" value="CAP_ED"/>
    <property type="match status" value="2"/>
</dbReference>
<dbReference type="Gene3D" id="2.60.120.10">
    <property type="entry name" value="Jelly Rolls"/>
    <property type="match status" value="2"/>
</dbReference>
<dbReference type="PANTHER" id="PTHR45651">
    <property type="entry name" value="CYCLIC NUCLEOTIDE-GATED ION CHANNEL 15-RELATED-RELATED"/>
    <property type="match status" value="1"/>
</dbReference>
<evidence type="ECO:0000259" key="4">
    <source>
        <dbReference type="PROSITE" id="PS50042"/>
    </source>
</evidence>
<protein>
    <recommendedName>
        <fullName evidence="4">Cyclic nucleotide-binding domain-containing protein</fullName>
    </recommendedName>
</protein>
<dbReference type="SMART" id="SM00100">
    <property type="entry name" value="cNMP"/>
    <property type="match status" value="2"/>
</dbReference>
<evidence type="ECO:0000256" key="2">
    <source>
        <dbReference type="ARBA" id="ARBA00023303"/>
    </source>
</evidence>
<dbReference type="PROSITE" id="PS50042">
    <property type="entry name" value="CNMP_BINDING_3"/>
    <property type="match status" value="2"/>
</dbReference>
<dbReference type="InterPro" id="IPR018490">
    <property type="entry name" value="cNMP-bd_dom_sf"/>
</dbReference>
<feature type="transmembrane region" description="Helical" evidence="3">
    <location>
        <begin position="699"/>
        <end position="718"/>
    </location>
</feature>
<comment type="caution">
    <text evidence="5">The sequence shown here is derived from an EMBL/GenBank/DDBJ whole genome shotgun (WGS) entry which is preliminary data.</text>
</comment>
<dbReference type="SUPFAM" id="SSF51206">
    <property type="entry name" value="cAMP-binding domain-like"/>
    <property type="match status" value="2"/>
</dbReference>
<dbReference type="Proteomes" id="UP001141552">
    <property type="component" value="Unassembled WGS sequence"/>
</dbReference>
<dbReference type="InterPro" id="IPR000595">
    <property type="entry name" value="cNMP-bd_dom"/>
</dbReference>
<evidence type="ECO:0000313" key="6">
    <source>
        <dbReference type="Proteomes" id="UP001141552"/>
    </source>
</evidence>
<accession>A0A9Q0FVX0</accession>
<keyword evidence="1" id="KW-0406">Ion transport</keyword>
<organism evidence="5 6">
    <name type="scientific">Turnera subulata</name>
    <dbReference type="NCBI Taxonomy" id="218843"/>
    <lineage>
        <taxon>Eukaryota</taxon>
        <taxon>Viridiplantae</taxon>
        <taxon>Streptophyta</taxon>
        <taxon>Embryophyta</taxon>
        <taxon>Tracheophyta</taxon>
        <taxon>Spermatophyta</taxon>
        <taxon>Magnoliopsida</taxon>
        <taxon>eudicotyledons</taxon>
        <taxon>Gunneridae</taxon>
        <taxon>Pentapetalae</taxon>
        <taxon>rosids</taxon>
        <taxon>fabids</taxon>
        <taxon>Malpighiales</taxon>
        <taxon>Passifloraceae</taxon>
        <taxon>Turnera</taxon>
    </lineage>
</organism>
<reference evidence="5" key="2">
    <citation type="journal article" date="2023" name="Plants (Basel)">
        <title>Annotation of the Turnera subulata (Passifloraceae) Draft Genome Reveals the S-Locus Evolved after the Divergence of Turneroideae from Passifloroideae in a Stepwise Manner.</title>
        <authorList>
            <person name="Henning P.M."/>
            <person name="Roalson E.H."/>
            <person name="Mir W."/>
            <person name="McCubbin A.G."/>
            <person name="Shore J.S."/>
        </authorList>
    </citation>
    <scope>NUCLEOTIDE SEQUENCE</scope>
    <source>
        <strain evidence="5">F60SS</strain>
    </source>
</reference>
<feature type="domain" description="Cyclic nucleotide-binding" evidence="4">
    <location>
        <begin position="926"/>
        <end position="994"/>
    </location>
</feature>
<proteinExistence type="predicted"/>
<feature type="transmembrane region" description="Helical" evidence="3">
    <location>
        <begin position="260"/>
        <end position="283"/>
    </location>
</feature>
<reference evidence="5" key="1">
    <citation type="submission" date="2022-02" db="EMBL/GenBank/DDBJ databases">
        <authorList>
            <person name="Henning P.M."/>
            <person name="McCubbin A.G."/>
            <person name="Shore J.S."/>
        </authorList>
    </citation>
    <scope>NUCLEOTIDE SEQUENCE</scope>
    <source>
        <strain evidence="5">F60SS</strain>
        <tissue evidence="5">Leaves</tissue>
    </source>
</reference>
<dbReference type="GO" id="GO:0016020">
    <property type="term" value="C:membrane"/>
    <property type="evidence" value="ECO:0007669"/>
    <property type="project" value="UniProtKB-SubCell"/>
</dbReference>
<dbReference type="GO" id="GO:0034220">
    <property type="term" value="P:monoatomic ion transmembrane transport"/>
    <property type="evidence" value="ECO:0007669"/>
    <property type="project" value="UniProtKB-KW"/>
</dbReference>
<evidence type="ECO:0000256" key="3">
    <source>
        <dbReference type="SAM" id="Phobius"/>
    </source>
</evidence>
<keyword evidence="3" id="KW-0472">Membrane</keyword>
<dbReference type="InterPro" id="IPR014710">
    <property type="entry name" value="RmlC-like_jellyroll"/>
</dbReference>
<keyword evidence="1" id="KW-0813">Transport</keyword>